<feature type="compositionally biased region" description="Basic and acidic residues" evidence="1">
    <location>
        <begin position="106"/>
        <end position="120"/>
    </location>
</feature>
<dbReference type="EMBL" id="KZ613783">
    <property type="protein sequence ID" value="PMD62358.1"/>
    <property type="molecule type" value="Genomic_DNA"/>
</dbReference>
<name>A0A2J6THC1_9HELO</name>
<reference evidence="3 4" key="1">
    <citation type="submission" date="2016-04" db="EMBL/GenBank/DDBJ databases">
        <title>A degradative enzymes factory behind the ericoid mycorrhizal symbiosis.</title>
        <authorList>
            <consortium name="DOE Joint Genome Institute"/>
            <person name="Martino E."/>
            <person name="Morin E."/>
            <person name="Grelet G."/>
            <person name="Kuo A."/>
            <person name="Kohler A."/>
            <person name="Daghino S."/>
            <person name="Barry K."/>
            <person name="Choi C."/>
            <person name="Cichocki N."/>
            <person name="Clum A."/>
            <person name="Copeland A."/>
            <person name="Hainaut M."/>
            <person name="Haridas S."/>
            <person name="Labutti K."/>
            <person name="Lindquist E."/>
            <person name="Lipzen A."/>
            <person name="Khouja H.-R."/>
            <person name="Murat C."/>
            <person name="Ohm R."/>
            <person name="Olson A."/>
            <person name="Spatafora J."/>
            <person name="Veneault-Fourrey C."/>
            <person name="Henrissat B."/>
            <person name="Grigoriev I."/>
            <person name="Martin F."/>
            <person name="Perotto S."/>
        </authorList>
    </citation>
    <scope>NUCLEOTIDE SEQUENCE [LARGE SCALE GENOMIC DNA]</scope>
    <source>
        <strain evidence="3 4">E</strain>
    </source>
</reference>
<keyword evidence="4" id="KW-1185">Reference proteome</keyword>
<keyword evidence="2" id="KW-0812">Transmembrane</keyword>
<feature type="region of interest" description="Disordered" evidence="1">
    <location>
        <begin position="90"/>
        <end position="221"/>
    </location>
</feature>
<protein>
    <submittedName>
        <fullName evidence="3">Uncharacterized protein</fullName>
    </submittedName>
</protein>
<evidence type="ECO:0000256" key="1">
    <source>
        <dbReference type="SAM" id="MobiDB-lite"/>
    </source>
</evidence>
<keyword evidence="2" id="KW-1133">Transmembrane helix</keyword>
<evidence type="ECO:0000256" key="2">
    <source>
        <dbReference type="SAM" id="Phobius"/>
    </source>
</evidence>
<proteinExistence type="predicted"/>
<organism evidence="3 4">
    <name type="scientific">Hyaloscypha bicolor E</name>
    <dbReference type="NCBI Taxonomy" id="1095630"/>
    <lineage>
        <taxon>Eukaryota</taxon>
        <taxon>Fungi</taxon>
        <taxon>Dikarya</taxon>
        <taxon>Ascomycota</taxon>
        <taxon>Pezizomycotina</taxon>
        <taxon>Leotiomycetes</taxon>
        <taxon>Helotiales</taxon>
        <taxon>Hyaloscyphaceae</taxon>
        <taxon>Hyaloscypha</taxon>
        <taxon>Hyaloscypha bicolor</taxon>
    </lineage>
</organism>
<feature type="compositionally biased region" description="Gly residues" evidence="1">
    <location>
        <begin position="193"/>
        <end position="204"/>
    </location>
</feature>
<dbReference type="AlphaFoldDB" id="A0A2J6THC1"/>
<dbReference type="InParanoid" id="A0A2J6THC1"/>
<dbReference type="GeneID" id="36587824"/>
<evidence type="ECO:0000313" key="4">
    <source>
        <dbReference type="Proteomes" id="UP000235371"/>
    </source>
</evidence>
<dbReference type="Proteomes" id="UP000235371">
    <property type="component" value="Unassembled WGS sequence"/>
</dbReference>
<gene>
    <name evidence="3" type="ORF">K444DRAFT_610431</name>
</gene>
<dbReference type="RefSeq" id="XP_024739262.1">
    <property type="nucleotide sequence ID" value="XM_024879747.1"/>
</dbReference>
<evidence type="ECO:0000313" key="3">
    <source>
        <dbReference type="EMBL" id="PMD62358.1"/>
    </source>
</evidence>
<feature type="compositionally biased region" description="Low complexity" evidence="1">
    <location>
        <begin position="153"/>
        <end position="164"/>
    </location>
</feature>
<feature type="transmembrane region" description="Helical" evidence="2">
    <location>
        <begin position="41"/>
        <end position="59"/>
    </location>
</feature>
<accession>A0A2J6THC1</accession>
<sequence>MVAIPATRMILLAARKSSKPKSSKVTINCTNDCSWGKYGKWILVGVILMFVLVALLMCWHSHWQLKRKRKPIRGTVWMGKGAQHLVRRATTFRQGRGGRRPPRPPPDVREVKDVENKAVRVEGAGVQPLVGHGGMPSPGPPPDFQAEKGQNSGVVAVAEPAPVVGHGGNPPPGPPPNVGGEKSLNNESAAVEGGEGQPPVGHGGKPPPGPPPGYSMGAGQV</sequence>
<keyword evidence="2" id="KW-0472">Membrane</keyword>